<dbReference type="Proteomes" id="UP000824890">
    <property type="component" value="Unassembled WGS sequence"/>
</dbReference>
<reference evidence="1 2" key="1">
    <citation type="submission" date="2021-05" db="EMBL/GenBank/DDBJ databases">
        <title>Genome Assembly of Synthetic Allotetraploid Brassica napus Reveals Homoeologous Exchanges between Subgenomes.</title>
        <authorList>
            <person name="Davis J.T."/>
        </authorList>
    </citation>
    <scope>NUCLEOTIDE SEQUENCE [LARGE SCALE GENOMIC DNA]</scope>
    <source>
        <strain evidence="2">cv. Da-Ae</strain>
        <tissue evidence="1">Seedling</tissue>
    </source>
</reference>
<protein>
    <submittedName>
        <fullName evidence="1">Uncharacterized protein</fullName>
    </submittedName>
</protein>
<organism evidence="1 2">
    <name type="scientific">Brassica napus</name>
    <name type="common">Rape</name>
    <dbReference type="NCBI Taxonomy" id="3708"/>
    <lineage>
        <taxon>Eukaryota</taxon>
        <taxon>Viridiplantae</taxon>
        <taxon>Streptophyta</taxon>
        <taxon>Embryophyta</taxon>
        <taxon>Tracheophyta</taxon>
        <taxon>Spermatophyta</taxon>
        <taxon>Magnoliopsida</taxon>
        <taxon>eudicotyledons</taxon>
        <taxon>Gunneridae</taxon>
        <taxon>Pentapetalae</taxon>
        <taxon>rosids</taxon>
        <taxon>malvids</taxon>
        <taxon>Brassicales</taxon>
        <taxon>Brassicaceae</taxon>
        <taxon>Brassiceae</taxon>
        <taxon>Brassica</taxon>
    </lineage>
</organism>
<keyword evidence="2" id="KW-1185">Reference proteome</keyword>
<proteinExistence type="predicted"/>
<sequence length="231" mass="25475">MASGSGRTALAICGLGWTTLAIWHVGWDEPRLPYGEQAETDRARHMESGLRQTALAMGWTALAIWRAGWGGLHSPYGERAGADRTRHMRARTNRAHLAVSWSIKGELVVWRAGRVRSNLGLPRVTVDGWNVGNPFSRFVVCFPRVRADVPRLPYGELAGMNRARNMMICHSRPLSPYGELADQGRACHMASWPIKATFAIWGAGGSSPRSPYGELSCLSKISDILIRELVV</sequence>
<gene>
    <name evidence="1" type="ORF">HID58_087329</name>
</gene>
<evidence type="ECO:0000313" key="2">
    <source>
        <dbReference type="Proteomes" id="UP000824890"/>
    </source>
</evidence>
<accession>A0ABQ7XT11</accession>
<dbReference type="EMBL" id="JAGKQM010000019">
    <property type="protein sequence ID" value="KAH0859068.1"/>
    <property type="molecule type" value="Genomic_DNA"/>
</dbReference>
<name>A0ABQ7XT11_BRANA</name>
<evidence type="ECO:0000313" key="1">
    <source>
        <dbReference type="EMBL" id="KAH0859068.1"/>
    </source>
</evidence>
<comment type="caution">
    <text evidence="1">The sequence shown here is derived from an EMBL/GenBank/DDBJ whole genome shotgun (WGS) entry which is preliminary data.</text>
</comment>